<dbReference type="STRING" id="1732.SAMN02910417_00896"/>
<dbReference type="Pfam" id="PF13487">
    <property type="entry name" value="HD_5"/>
    <property type="match status" value="1"/>
</dbReference>
<reference evidence="3 4" key="1">
    <citation type="submission" date="2016-10" db="EMBL/GenBank/DDBJ databases">
        <authorList>
            <person name="de Groot N.N."/>
        </authorList>
    </citation>
    <scope>NUCLEOTIDE SEQUENCE [LARGE SCALE GENOMIC DNA]</scope>
    <source>
        <strain evidence="3 4">DSM 3217</strain>
    </source>
</reference>
<keyword evidence="1" id="KW-0472">Membrane</keyword>
<accession>A0A1G6AUR0</accession>
<dbReference type="Gene3D" id="1.10.1760.20">
    <property type="match status" value="1"/>
</dbReference>
<dbReference type="PROSITE" id="PS51832">
    <property type="entry name" value="HD_GYP"/>
    <property type="match status" value="1"/>
</dbReference>
<keyword evidence="1" id="KW-0812">Transmembrane</keyword>
<dbReference type="CDD" id="cd00077">
    <property type="entry name" value="HDc"/>
    <property type="match status" value="1"/>
</dbReference>
<dbReference type="InterPro" id="IPR003607">
    <property type="entry name" value="HD/PDEase_dom"/>
</dbReference>
<keyword evidence="4" id="KW-1185">Reference proteome</keyword>
<feature type="transmembrane region" description="Helical" evidence="1">
    <location>
        <begin position="119"/>
        <end position="140"/>
    </location>
</feature>
<dbReference type="SMART" id="SM00471">
    <property type="entry name" value="HDc"/>
    <property type="match status" value="1"/>
</dbReference>
<feature type="transmembrane region" description="Helical" evidence="1">
    <location>
        <begin position="60"/>
        <end position="81"/>
    </location>
</feature>
<organism evidence="3 4">
    <name type="scientific">Eubacterium oxidoreducens</name>
    <dbReference type="NCBI Taxonomy" id="1732"/>
    <lineage>
        <taxon>Bacteria</taxon>
        <taxon>Bacillati</taxon>
        <taxon>Bacillota</taxon>
        <taxon>Clostridia</taxon>
        <taxon>Eubacteriales</taxon>
        <taxon>Eubacteriaceae</taxon>
        <taxon>Eubacterium</taxon>
    </lineage>
</organism>
<dbReference type="EMBL" id="FMXR01000007">
    <property type="protein sequence ID" value="SDB11983.1"/>
    <property type="molecule type" value="Genomic_DNA"/>
</dbReference>
<evidence type="ECO:0000313" key="3">
    <source>
        <dbReference type="EMBL" id="SDB11983.1"/>
    </source>
</evidence>
<evidence type="ECO:0000256" key="1">
    <source>
        <dbReference type="SAM" id="Phobius"/>
    </source>
</evidence>
<evidence type="ECO:0000313" key="4">
    <source>
        <dbReference type="Proteomes" id="UP000199228"/>
    </source>
</evidence>
<dbReference type="Gene3D" id="1.10.3210.10">
    <property type="entry name" value="Hypothetical protein af1432"/>
    <property type="match status" value="1"/>
</dbReference>
<feature type="domain" description="HD-GYP" evidence="2">
    <location>
        <begin position="492"/>
        <end position="702"/>
    </location>
</feature>
<dbReference type="PANTHER" id="PTHR45228:SF5">
    <property type="entry name" value="CYCLIC DI-GMP PHOSPHODIESTERASE VC_1348-RELATED"/>
    <property type="match status" value="1"/>
</dbReference>
<dbReference type="InterPro" id="IPR037522">
    <property type="entry name" value="HD_GYP_dom"/>
</dbReference>
<dbReference type="PANTHER" id="PTHR45228">
    <property type="entry name" value="CYCLIC DI-GMP PHOSPHODIESTERASE TM_0186-RELATED"/>
    <property type="match status" value="1"/>
</dbReference>
<feature type="transmembrane region" description="Helical" evidence="1">
    <location>
        <begin position="152"/>
        <end position="177"/>
    </location>
</feature>
<evidence type="ECO:0000259" key="2">
    <source>
        <dbReference type="PROSITE" id="PS51832"/>
    </source>
</evidence>
<feature type="transmembrane region" description="Helical" evidence="1">
    <location>
        <begin position="397"/>
        <end position="420"/>
    </location>
</feature>
<name>A0A1G6AUR0_EUBOX</name>
<protein>
    <submittedName>
        <fullName evidence="3">HD domain-containing protein</fullName>
    </submittedName>
</protein>
<sequence>MKEKTKGNRRKQKSRFSQIDKKQFTLPLLMCLIGLGFNIGGTTAVRTFDLPFYFDCAGTILIAYMGGYVPGIVVGLTTNILKCVEDPASIYYAPISICIALVTAYLYRKGKLKTIRHFILYTCLITVIAIVVGGGLSWMVEENAGEIFAGGMVRYCLLELGDKAISVAFVCVMLSLIPEKVRKRFELTLWMQDSSIEQKELERVGQKNRYRHPLGRKIVVSLGVISISIAFICAIACVELYRQFMIDQQSKIGKAVASIAASFVEADDVEKYLDEGDSFQSYKETKEELTKLLKNSNQVSYIYVYKIMSDGCHVVFDIDTESVDAANLGDVISFDEAFMEYLPDLLEGKEIDAVISEDKYGALLSYYVPVYASDGECVCYAAADISMDNLKDYRRLFFVRLIAIFISFWILVLAIGLWLAKYHLILPINAMAKVTDEFEYTDEYARRRNLHNIKQLQIKTGDEIERMYWALTATIEESTCYFEESKHQNEKISKMQEGLLMVLADVVENRDESTGSHVRKTAAYVEITINKMRSLGYYKEELTEELAHNTIRSAPLHDIGKIAIPDAILNKPDRLTDEEFGIMKSHAAEGRTIIERAIETMPDVGYLVEARNLAGYHHEKWNGTGYPEGLAGEEIPLSARIMAVADVFDALVSRRAYKEPFSYEKAFSIIKEDAGTHFDPYVADAFLKAADDVVIVADRFAE</sequence>
<proteinExistence type="predicted"/>
<dbReference type="AlphaFoldDB" id="A0A1G6AUR0"/>
<feature type="transmembrane region" description="Helical" evidence="1">
    <location>
        <begin position="88"/>
        <end position="107"/>
    </location>
</feature>
<dbReference type="InterPro" id="IPR052020">
    <property type="entry name" value="Cyclic_di-GMP/3'3'-cGAMP_PDE"/>
</dbReference>
<dbReference type="OrthoDB" id="9804747at2"/>
<feature type="transmembrane region" description="Helical" evidence="1">
    <location>
        <begin position="218"/>
        <end position="241"/>
    </location>
</feature>
<dbReference type="Proteomes" id="UP000199228">
    <property type="component" value="Unassembled WGS sequence"/>
</dbReference>
<dbReference type="SUPFAM" id="SSF109604">
    <property type="entry name" value="HD-domain/PDEase-like"/>
    <property type="match status" value="1"/>
</dbReference>
<dbReference type="RefSeq" id="WP_090172666.1">
    <property type="nucleotide sequence ID" value="NZ_FMXR01000007.1"/>
</dbReference>
<keyword evidence="1" id="KW-1133">Transmembrane helix</keyword>
<gene>
    <name evidence="3" type="ORF">SAMN02910417_00896</name>
</gene>